<evidence type="ECO:0000259" key="4">
    <source>
        <dbReference type="Pfam" id="PF00370"/>
    </source>
</evidence>
<dbReference type="Pfam" id="PF00370">
    <property type="entry name" value="FGGY_N"/>
    <property type="match status" value="1"/>
</dbReference>
<comment type="similarity">
    <text evidence="1">Belongs to the FGGY kinase family.</text>
</comment>
<dbReference type="Proteomes" id="UP000004470">
    <property type="component" value="Unassembled WGS sequence"/>
</dbReference>
<gene>
    <name evidence="6" type="primary">araB</name>
    <name evidence="6" type="ORF">HMPREF0623_0051</name>
</gene>
<dbReference type="eggNOG" id="COG1070">
    <property type="taxonomic scope" value="Bacteria"/>
</dbReference>
<keyword evidence="2 6" id="KW-0808">Transferase</keyword>
<sequence length="546" mass="59910">MKNRDLENKNLEILKMNIVEISNQIEQGNVALGIELGSTRIKTVLITNDYKTIASGSFVWENQYKDNIWTYSLEDVWKGIQTSYSKMAAEVKSKYHKPLTKIKSIGISAMMHGYLAFDQSGDLLVPFRTWRNNITEESAAKLTEAFNFNIPQRWTIAHLYQAILNGEDHVENLDFVTTLAGYVHWKLSGEKVLGVGDASGVFPIDEQTGNYSENMLATFANLPEVKPFNWDIKRVLPSVKKAGENAGQLSAQGAKLLDITGNLQAGSLMAPPEGDAGTGMVGTNSVRKRTGNISVGTSAFSMVVLEKPLKSVHRDIDVVMTPDGAAVAMVHVNNCSSDINAWAQIFNEFATRLGINLTPDKLYEALFLEAAKADHDLGGLVNYSYQSGENITNIKAGRPLFVRKPDSHFNLPNFMQTQLYSAFAPLKIGMDILSKEENIKTDVMIAQGGLFRTAVIAQQVLSDALNTPITVMSNAGEGGPWGMAILAMYAADNQGQSLSDYLDYNVFNNPESMTLSPEPEGVAAYNEFTKHYEAGLPVEARAGEVI</sequence>
<name>E0NEI9_PEDAC</name>
<dbReference type="InterPro" id="IPR018484">
    <property type="entry name" value="FGGY_N"/>
</dbReference>
<dbReference type="AlphaFoldDB" id="E0NEI9"/>
<dbReference type="InterPro" id="IPR043129">
    <property type="entry name" value="ATPase_NBD"/>
</dbReference>
<evidence type="ECO:0000256" key="1">
    <source>
        <dbReference type="ARBA" id="ARBA00009156"/>
    </source>
</evidence>
<dbReference type="InterPro" id="IPR050406">
    <property type="entry name" value="FGGY_Carb_Kinase"/>
</dbReference>
<dbReference type="Pfam" id="PF02782">
    <property type="entry name" value="FGGY_C"/>
    <property type="match status" value="1"/>
</dbReference>
<dbReference type="EMBL" id="AEEG01000002">
    <property type="protein sequence ID" value="EFL96000.1"/>
    <property type="molecule type" value="Genomic_DNA"/>
</dbReference>
<feature type="domain" description="Carbohydrate kinase FGGY N-terminal" evidence="4">
    <location>
        <begin position="31"/>
        <end position="257"/>
    </location>
</feature>
<dbReference type="InterPro" id="IPR018485">
    <property type="entry name" value="FGGY_C"/>
</dbReference>
<dbReference type="GO" id="GO:0008741">
    <property type="term" value="F:ribulokinase activity"/>
    <property type="evidence" value="ECO:0007669"/>
    <property type="project" value="UniProtKB-EC"/>
</dbReference>
<evidence type="ECO:0000259" key="5">
    <source>
        <dbReference type="Pfam" id="PF02782"/>
    </source>
</evidence>
<keyword evidence="7" id="KW-1185">Reference proteome</keyword>
<evidence type="ECO:0000313" key="6">
    <source>
        <dbReference type="EMBL" id="EFL96000.1"/>
    </source>
</evidence>
<dbReference type="Gene3D" id="3.30.420.40">
    <property type="match status" value="2"/>
</dbReference>
<dbReference type="HOGENOM" id="CLU_509692_0_0_9"/>
<reference evidence="6" key="1">
    <citation type="submission" date="2010-07" db="EMBL/GenBank/DDBJ databases">
        <authorList>
            <person name="Muzny D."/>
            <person name="Qin X."/>
            <person name="Deng J."/>
            <person name="Jiang H."/>
            <person name="Liu Y."/>
            <person name="Qu J."/>
            <person name="Song X.-Z."/>
            <person name="Zhang L."/>
            <person name="Thornton R."/>
            <person name="Coyle M."/>
            <person name="Francisco L."/>
            <person name="Jackson L."/>
            <person name="Javaid M."/>
            <person name="Korchina V."/>
            <person name="Kovar C."/>
            <person name="Mata R."/>
            <person name="Mathew T."/>
            <person name="Ngo R."/>
            <person name="Nguyen L."/>
            <person name="Nguyen N."/>
            <person name="Okwuonu G."/>
            <person name="Ongeri F."/>
            <person name="Pham C."/>
            <person name="Simmons D."/>
            <person name="Wilczek-Boney K."/>
            <person name="Hale W."/>
            <person name="Jakkamsetti A."/>
            <person name="Pham P."/>
            <person name="Ruth R."/>
            <person name="San Lucas F."/>
            <person name="Warren J."/>
            <person name="Zhang J."/>
            <person name="Zhao Z."/>
            <person name="Zhou C."/>
            <person name="Zhu D."/>
            <person name="Lee S."/>
            <person name="Bess C."/>
            <person name="Blankenburg K."/>
            <person name="Forbes L."/>
            <person name="Fu Q."/>
            <person name="Gubbala S."/>
            <person name="Hirani K."/>
            <person name="Jayaseelan J.C."/>
            <person name="Lara F."/>
            <person name="Munidasa M."/>
            <person name="Palculict T."/>
            <person name="Patil S."/>
            <person name="Pu L.-L."/>
            <person name="Saada N."/>
            <person name="Tang L."/>
            <person name="Weissenberger G."/>
            <person name="Zhu Y."/>
            <person name="Hemphill L."/>
            <person name="Shang Y."/>
            <person name="Youmans B."/>
            <person name="Ayvaz T."/>
            <person name="Ross M."/>
            <person name="Santibanez J."/>
            <person name="Aqrawi P."/>
            <person name="Gross S."/>
            <person name="Joshi V."/>
            <person name="Fowler G."/>
            <person name="Nazareth L."/>
            <person name="Reid J."/>
            <person name="Worley K."/>
            <person name="Petrosino J."/>
            <person name="Highlander S."/>
            <person name="Gibbs R."/>
        </authorList>
    </citation>
    <scope>NUCLEOTIDE SEQUENCE [LARGE SCALE GENOMIC DNA]</scope>
    <source>
        <strain evidence="6">DSM 20284</strain>
    </source>
</reference>
<dbReference type="CDD" id="cd07809">
    <property type="entry name" value="ASKHA_NBD_FGGY_BaXK-like"/>
    <property type="match status" value="1"/>
</dbReference>
<dbReference type="EC" id="2.7.1.16" evidence="6"/>
<comment type="caution">
    <text evidence="6">The sequence shown here is derived from an EMBL/GenBank/DDBJ whole genome shotgun (WGS) entry which is preliminary data.</text>
</comment>
<protein>
    <submittedName>
        <fullName evidence="6">Prevent-host-death family protein</fullName>
        <ecNumber evidence="6">2.7.1.16</ecNumber>
    </submittedName>
</protein>
<dbReference type="PANTHER" id="PTHR43095">
    <property type="entry name" value="SUGAR KINASE"/>
    <property type="match status" value="1"/>
</dbReference>
<evidence type="ECO:0000256" key="2">
    <source>
        <dbReference type="ARBA" id="ARBA00022679"/>
    </source>
</evidence>
<dbReference type="PANTHER" id="PTHR43095:SF5">
    <property type="entry name" value="XYLULOSE KINASE"/>
    <property type="match status" value="1"/>
</dbReference>
<evidence type="ECO:0000256" key="3">
    <source>
        <dbReference type="ARBA" id="ARBA00022777"/>
    </source>
</evidence>
<accession>E0NEI9</accession>
<proteinExistence type="inferred from homology"/>
<feature type="domain" description="Carbohydrate kinase FGGY C-terminal" evidence="5">
    <location>
        <begin position="292"/>
        <end position="491"/>
    </location>
</feature>
<organism evidence="6 7">
    <name type="scientific">Pediococcus acidilactici DSM 20284</name>
    <dbReference type="NCBI Taxonomy" id="862514"/>
    <lineage>
        <taxon>Bacteria</taxon>
        <taxon>Bacillati</taxon>
        <taxon>Bacillota</taxon>
        <taxon>Bacilli</taxon>
        <taxon>Lactobacillales</taxon>
        <taxon>Lactobacillaceae</taxon>
        <taxon>Pediococcus</taxon>
        <taxon>Pediococcus acidilactici group</taxon>
    </lineage>
</organism>
<keyword evidence="3" id="KW-0418">Kinase</keyword>
<evidence type="ECO:0000313" key="7">
    <source>
        <dbReference type="Proteomes" id="UP000004470"/>
    </source>
</evidence>
<dbReference type="SUPFAM" id="SSF53067">
    <property type="entry name" value="Actin-like ATPase domain"/>
    <property type="match status" value="2"/>
</dbReference>